<keyword evidence="4" id="KW-0472">Membrane</keyword>
<gene>
    <name evidence="7" type="ORF">A2538_04890</name>
</gene>
<evidence type="ECO:0000313" key="8">
    <source>
        <dbReference type="Proteomes" id="UP000178254"/>
    </source>
</evidence>
<dbReference type="Pfam" id="PF25917">
    <property type="entry name" value="BSH_RND"/>
    <property type="match status" value="1"/>
</dbReference>
<dbReference type="Gene3D" id="2.40.50.100">
    <property type="match status" value="1"/>
</dbReference>
<dbReference type="AlphaFoldDB" id="A0A1F6PGE1"/>
<feature type="domain" description="CusB-like beta-barrel" evidence="6">
    <location>
        <begin position="435"/>
        <end position="512"/>
    </location>
</feature>
<dbReference type="PANTHER" id="PTHR32347:SF23">
    <property type="entry name" value="BLL5650 PROTEIN"/>
    <property type="match status" value="1"/>
</dbReference>
<comment type="similarity">
    <text evidence="2">Belongs to the membrane fusion protein (MFP) (TC 8.A.1) family.</text>
</comment>
<evidence type="ECO:0000259" key="6">
    <source>
        <dbReference type="Pfam" id="PF25954"/>
    </source>
</evidence>
<comment type="caution">
    <text evidence="7">The sequence shown here is derived from an EMBL/GenBank/DDBJ whole genome shotgun (WGS) entry which is preliminary data.</text>
</comment>
<evidence type="ECO:0000259" key="5">
    <source>
        <dbReference type="Pfam" id="PF25917"/>
    </source>
</evidence>
<evidence type="ECO:0000256" key="4">
    <source>
        <dbReference type="SAM" id="Phobius"/>
    </source>
</evidence>
<keyword evidence="3" id="KW-0175">Coiled coil</keyword>
<proteinExistence type="inferred from homology"/>
<dbReference type="InterPro" id="IPR058625">
    <property type="entry name" value="MdtA-like_BSH"/>
</dbReference>
<dbReference type="InterPro" id="IPR050465">
    <property type="entry name" value="UPF0194_transport"/>
</dbReference>
<dbReference type="PANTHER" id="PTHR32347">
    <property type="entry name" value="EFFLUX SYSTEM COMPONENT YKNX-RELATED"/>
    <property type="match status" value="1"/>
</dbReference>
<dbReference type="InterPro" id="IPR058792">
    <property type="entry name" value="Beta-barrel_RND_2"/>
</dbReference>
<dbReference type="NCBIfam" id="TIGR01730">
    <property type="entry name" value="RND_mfp"/>
    <property type="match status" value="1"/>
</dbReference>
<protein>
    <submittedName>
        <fullName evidence="7">Uncharacterized protein</fullName>
    </submittedName>
</protein>
<sequence length="577" mass="61272">MSFFKTKKFYIIVAVIVVIGVIGWRVSVKKSAAPQYETTKVTRGGLEQTVEATGKIESATDLALKFEIGGIVDVVNIKEGDSVKTGTILANLRLAELNAAVAQASANLNQKLVGLSDSDIKYYQAAVDSARSSFEQAKSDAQASITSAQAAVDTAKNNLKLSEGGENSQIVGNAYESAVATLQTALSNIESGLTQADNILGVDNTLANDSFESNLANLDNSKLPIAKATYVVARQERDLVKDKILPLSTISAHADIDEALSIADEALSKDIILLSAVNDVLNYTSPIGSLTQTVLDGFKTTINTARTAVNTQYTNVIAKKQAVSDAKNSYTTYQVAYDKSVKDLATAQSNAVNSVAYKQAAFDQAQANYDSKVNPPREVDVAALRAALSAAVASRNKAIITAPIDGIVTKVNKKKGEYISGADTMIQLLAPNYQIDVDIPETDIAKLQINNTAEITLDAFGNDVKFSGKIIVIEPASTVIQDVVYYKVTITLDPTEQAIKPGMTANVKIVTAQKEDALSVPSRALIGNGHKTARVLENGELKEIPVETGLKADGGLIEIISGLEDGQEIVVSVKNTP</sequence>
<keyword evidence="4" id="KW-0812">Transmembrane</keyword>
<keyword evidence="4" id="KW-1133">Transmembrane helix</keyword>
<name>A0A1F6PGE1_9BACT</name>
<evidence type="ECO:0000256" key="3">
    <source>
        <dbReference type="ARBA" id="ARBA00023054"/>
    </source>
</evidence>
<dbReference type="GO" id="GO:0016020">
    <property type="term" value="C:membrane"/>
    <property type="evidence" value="ECO:0007669"/>
    <property type="project" value="InterPro"/>
</dbReference>
<feature type="domain" description="Multidrug resistance protein MdtA-like barrel-sandwich hybrid" evidence="5">
    <location>
        <begin position="68"/>
        <end position="425"/>
    </location>
</feature>
<accession>A0A1F6PGE1</accession>
<dbReference type="STRING" id="1798709.A2538_04890"/>
<feature type="transmembrane region" description="Helical" evidence="4">
    <location>
        <begin position="9"/>
        <end position="26"/>
    </location>
</feature>
<dbReference type="Gene3D" id="2.40.420.20">
    <property type="match status" value="1"/>
</dbReference>
<evidence type="ECO:0000256" key="1">
    <source>
        <dbReference type="ARBA" id="ARBA00004196"/>
    </source>
</evidence>
<dbReference type="Gene3D" id="2.40.30.170">
    <property type="match status" value="1"/>
</dbReference>
<comment type="subcellular location">
    <subcellularLocation>
        <location evidence="1">Cell envelope</location>
    </subcellularLocation>
</comment>
<organism evidence="7 8">
    <name type="scientific">Candidatus Magasanikbacteria bacterium RIFOXYD2_FULL_41_14</name>
    <dbReference type="NCBI Taxonomy" id="1798709"/>
    <lineage>
        <taxon>Bacteria</taxon>
        <taxon>Candidatus Magasanikiibacteriota</taxon>
    </lineage>
</organism>
<dbReference type="InterPro" id="IPR006143">
    <property type="entry name" value="RND_pump_MFP"/>
</dbReference>
<dbReference type="SUPFAM" id="SSF111369">
    <property type="entry name" value="HlyD-like secretion proteins"/>
    <property type="match status" value="2"/>
</dbReference>
<reference evidence="7 8" key="1">
    <citation type="journal article" date="2016" name="Nat. Commun.">
        <title>Thousands of microbial genomes shed light on interconnected biogeochemical processes in an aquifer system.</title>
        <authorList>
            <person name="Anantharaman K."/>
            <person name="Brown C.T."/>
            <person name="Hug L.A."/>
            <person name="Sharon I."/>
            <person name="Castelle C.J."/>
            <person name="Probst A.J."/>
            <person name="Thomas B.C."/>
            <person name="Singh A."/>
            <person name="Wilkins M.J."/>
            <person name="Karaoz U."/>
            <person name="Brodie E.L."/>
            <person name="Williams K.H."/>
            <person name="Hubbard S.S."/>
            <person name="Banfield J.F."/>
        </authorList>
    </citation>
    <scope>NUCLEOTIDE SEQUENCE [LARGE SCALE GENOMIC DNA]</scope>
</reference>
<dbReference type="Proteomes" id="UP000178254">
    <property type="component" value="Unassembled WGS sequence"/>
</dbReference>
<dbReference type="Pfam" id="PF25954">
    <property type="entry name" value="Beta-barrel_RND_2"/>
    <property type="match status" value="1"/>
</dbReference>
<evidence type="ECO:0000313" key="7">
    <source>
        <dbReference type="EMBL" id="OGH94994.1"/>
    </source>
</evidence>
<dbReference type="GO" id="GO:0022857">
    <property type="term" value="F:transmembrane transporter activity"/>
    <property type="evidence" value="ECO:0007669"/>
    <property type="project" value="InterPro"/>
</dbReference>
<dbReference type="GO" id="GO:0030313">
    <property type="term" value="C:cell envelope"/>
    <property type="evidence" value="ECO:0007669"/>
    <property type="project" value="UniProtKB-SubCell"/>
</dbReference>
<dbReference type="Gene3D" id="1.10.287.470">
    <property type="entry name" value="Helix hairpin bin"/>
    <property type="match status" value="1"/>
</dbReference>
<dbReference type="EMBL" id="MFRE01000005">
    <property type="protein sequence ID" value="OGH94994.1"/>
    <property type="molecule type" value="Genomic_DNA"/>
</dbReference>
<evidence type="ECO:0000256" key="2">
    <source>
        <dbReference type="ARBA" id="ARBA00009477"/>
    </source>
</evidence>